<proteinExistence type="predicted"/>
<protein>
    <recommendedName>
        <fullName evidence="6">SGS domain-containing protein</fullName>
    </recommendedName>
</protein>
<dbReference type="GeneID" id="14910266"/>
<dbReference type="PANTHER" id="PTHR13164">
    <property type="entry name" value="CALICYLIN BINDING PROTEIN"/>
    <property type="match status" value="1"/>
</dbReference>
<evidence type="ECO:0000256" key="4">
    <source>
        <dbReference type="ARBA" id="ARBA00022553"/>
    </source>
</evidence>
<dbReference type="Gene3D" id="4.10.860.10">
    <property type="entry name" value="UVR domain"/>
    <property type="match status" value="1"/>
</dbReference>
<dbReference type="EMBL" id="GL983209">
    <property type="protein sequence ID" value="EGR34086.1"/>
    <property type="molecule type" value="Genomic_DNA"/>
</dbReference>
<evidence type="ECO:0000259" key="6">
    <source>
        <dbReference type="PROSITE" id="PS51048"/>
    </source>
</evidence>
<dbReference type="InterPro" id="IPR052289">
    <property type="entry name" value="Calcyclin-binding_UBL-bridge"/>
</dbReference>
<dbReference type="Proteomes" id="UP000008983">
    <property type="component" value="Unassembled WGS sequence"/>
</dbReference>
<dbReference type="InterPro" id="IPR007699">
    <property type="entry name" value="SGS_dom"/>
</dbReference>
<dbReference type="RefSeq" id="XP_004039390.1">
    <property type="nucleotide sequence ID" value="XM_004039342.1"/>
</dbReference>
<keyword evidence="8" id="KW-1185">Reference proteome</keyword>
<dbReference type="GO" id="GO:0005634">
    <property type="term" value="C:nucleus"/>
    <property type="evidence" value="ECO:0007669"/>
    <property type="project" value="UniProtKB-SubCell"/>
</dbReference>
<feature type="domain" description="SGS" evidence="6">
    <location>
        <begin position="26"/>
        <end position="98"/>
    </location>
</feature>
<keyword evidence="5" id="KW-0539">Nucleus</keyword>
<dbReference type="InterPro" id="IPR037201">
    <property type="entry name" value="CacyBP_N"/>
</dbReference>
<evidence type="ECO:0000313" key="7">
    <source>
        <dbReference type="EMBL" id="EGR34086.1"/>
    </source>
</evidence>
<dbReference type="SUPFAM" id="SSF140106">
    <property type="entry name" value="Calcyclin-binding protein-like"/>
    <property type="match status" value="1"/>
</dbReference>
<dbReference type="InParanoid" id="G0QL30"/>
<evidence type="ECO:0000256" key="3">
    <source>
        <dbReference type="ARBA" id="ARBA00022490"/>
    </source>
</evidence>
<name>G0QL30_ICHMU</name>
<evidence type="ECO:0000256" key="5">
    <source>
        <dbReference type="ARBA" id="ARBA00023242"/>
    </source>
</evidence>
<organism evidence="7 8">
    <name type="scientific">Ichthyophthirius multifiliis</name>
    <name type="common">White spot disease agent</name>
    <name type="synonym">Ich</name>
    <dbReference type="NCBI Taxonomy" id="5932"/>
    <lineage>
        <taxon>Eukaryota</taxon>
        <taxon>Sar</taxon>
        <taxon>Alveolata</taxon>
        <taxon>Ciliophora</taxon>
        <taxon>Intramacronucleata</taxon>
        <taxon>Oligohymenophorea</taxon>
        <taxon>Hymenostomatida</taxon>
        <taxon>Ophryoglenina</taxon>
        <taxon>Ichthyophthirius</taxon>
    </lineage>
</organism>
<reference evidence="7 8" key="1">
    <citation type="submission" date="2011-07" db="EMBL/GenBank/DDBJ databases">
        <authorList>
            <person name="Coyne R."/>
            <person name="Brami D."/>
            <person name="Johnson J."/>
            <person name="Hostetler J."/>
            <person name="Hannick L."/>
            <person name="Clark T."/>
            <person name="Cassidy-Hanley D."/>
            <person name="Inman J."/>
        </authorList>
    </citation>
    <scope>NUCLEOTIDE SEQUENCE [LARGE SCALE GENOMIC DNA]</scope>
    <source>
        <strain evidence="7 8">G5</strain>
    </source>
</reference>
<dbReference type="OrthoDB" id="164025at2759"/>
<evidence type="ECO:0000313" key="8">
    <source>
        <dbReference type="Proteomes" id="UP000008983"/>
    </source>
</evidence>
<dbReference type="PANTHER" id="PTHR13164:SF3">
    <property type="entry name" value="CALCYCLIN-BINDING PROTEIN"/>
    <property type="match status" value="1"/>
</dbReference>
<comment type="subcellular location">
    <subcellularLocation>
        <location evidence="2">Cytoplasm</location>
    </subcellularLocation>
    <subcellularLocation>
        <location evidence="1">Nucleus</location>
    </subcellularLocation>
</comment>
<dbReference type="STRING" id="857967.G0QL30"/>
<accession>G0QL30</accession>
<dbReference type="eggNOG" id="KOG3260">
    <property type="taxonomic scope" value="Eukaryota"/>
</dbReference>
<evidence type="ECO:0000256" key="2">
    <source>
        <dbReference type="ARBA" id="ARBA00004496"/>
    </source>
</evidence>
<dbReference type="GO" id="GO:0005737">
    <property type="term" value="C:cytoplasm"/>
    <property type="evidence" value="ECO:0007669"/>
    <property type="project" value="UniProtKB-SubCell"/>
</dbReference>
<dbReference type="Pfam" id="PF09032">
    <property type="entry name" value="Siah-Interact_N"/>
    <property type="match status" value="1"/>
</dbReference>
<dbReference type="InterPro" id="IPR015120">
    <property type="entry name" value="Siah-Interact_N"/>
</dbReference>
<dbReference type="AlphaFoldDB" id="G0QL30"/>
<evidence type="ECO:0000256" key="1">
    <source>
        <dbReference type="ARBA" id="ARBA00004123"/>
    </source>
</evidence>
<gene>
    <name evidence="7" type="ORF">IMG5_024570</name>
</gene>
<dbReference type="PROSITE" id="PS51048">
    <property type="entry name" value="SGS"/>
    <property type="match status" value="1"/>
</dbReference>
<sequence>MELKEYDLDIQELKQLLEKAQRQSVRELLIKENSGNWAQLQYKESTFKKPKENELDSGDPQASLMKLMKEMYENGDDEMKKTIAKTWTEQQNKKGQAL</sequence>
<keyword evidence="3" id="KW-0963">Cytoplasm</keyword>
<keyword evidence="4" id="KW-0597">Phosphoprotein</keyword>